<evidence type="ECO:0000259" key="4">
    <source>
        <dbReference type="Pfam" id="PF01558"/>
    </source>
</evidence>
<dbReference type="GeneID" id="4908116"/>
<accession>A3MTX4</accession>
<dbReference type="STRING" id="410359.Pcal_0665"/>
<evidence type="ECO:0000256" key="1">
    <source>
        <dbReference type="ARBA" id="ARBA00012822"/>
    </source>
</evidence>
<name>A3MTX4_PYRCJ</name>
<reference evidence="5" key="1">
    <citation type="submission" date="2007-02" db="EMBL/GenBank/DDBJ databases">
        <title>Complete sequence of Pyrobaculum calidifontis JCM 11548.</title>
        <authorList>
            <consortium name="US DOE Joint Genome Institute"/>
            <person name="Copeland A."/>
            <person name="Lucas S."/>
            <person name="Lapidus A."/>
            <person name="Barry K."/>
            <person name="Glavina del Rio T."/>
            <person name="Dalin E."/>
            <person name="Tice H."/>
            <person name="Pitluck S."/>
            <person name="Chain P."/>
            <person name="Malfatti S."/>
            <person name="Shin M."/>
            <person name="Vergez L."/>
            <person name="Schmutz J."/>
            <person name="Larimer F."/>
            <person name="Land M."/>
            <person name="Hauser L."/>
            <person name="Kyrpides N."/>
            <person name="Mikhailova N."/>
            <person name="Cozen A.E."/>
            <person name="Fitz-Gibbon S.T."/>
            <person name="House C.H."/>
            <person name="Saltikov C."/>
            <person name="Lowe T.M."/>
            <person name="Richardson P."/>
        </authorList>
    </citation>
    <scope>NUCLEOTIDE SEQUENCE [LARGE SCALE GENOMIC DNA]</scope>
    <source>
        <strain evidence="5">JCM 11548</strain>
    </source>
</reference>
<evidence type="ECO:0000256" key="3">
    <source>
        <dbReference type="ARBA" id="ARBA00049357"/>
    </source>
</evidence>
<proteinExistence type="predicted"/>
<dbReference type="InterPro" id="IPR002869">
    <property type="entry name" value="Pyrv_flavodox_OxRed_cen"/>
</dbReference>
<dbReference type="KEGG" id="pcl:Pcal_0665"/>
<evidence type="ECO:0000313" key="5">
    <source>
        <dbReference type="EMBL" id="ABO08091.1"/>
    </source>
</evidence>
<dbReference type="PANTHER" id="PTHR43366">
    <property type="entry name" value="PYRUVATE SYNTHASE SUBUNIT PORC"/>
    <property type="match status" value="1"/>
</dbReference>
<organism evidence="5 6">
    <name type="scientific">Pyrobaculum calidifontis (strain DSM 21063 / JCM 11548 / VA1)</name>
    <dbReference type="NCBI Taxonomy" id="410359"/>
    <lineage>
        <taxon>Archaea</taxon>
        <taxon>Thermoproteota</taxon>
        <taxon>Thermoprotei</taxon>
        <taxon>Thermoproteales</taxon>
        <taxon>Thermoproteaceae</taxon>
        <taxon>Pyrobaculum</taxon>
    </lineage>
</organism>
<dbReference type="OrthoDB" id="372091at2157"/>
<dbReference type="InterPro" id="IPR011894">
    <property type="entry name" value="PorC_KorC"/>
</dbReference>
<keyword evidence="6" id="KW-1185">Reference proteome</keyword>
<keyword evidence="5" id="KW-0670">Pyruvate</keyword>
<dbReference type="eggNOG" id="arCOG01603">
    <property type="taxonomic scope" value="Archaea"/>
</dbReference>
<dbReference type="RefSeq" id="WP_011849349.1">
    <property type="nucleotide sequence ID" value="NC_009073.1"/>
</dbReference>
<protein>
    <recommendedName>
        <fullName evidence="1">pyruvate synthase</fullName>
        <ecNumber evidence="1">1.2.7.1</ecNumber>
    </recommendedName>
</protein>
<comment type="catalytic activity">
    <reaction evidence="3">
        <text>2 oxidized [2Fe-2S]-[ferredoxin] + pyruvate + CoA = 2 reduced [2Fe-2S]-[ferredoxin] + acetyl-CoA + CO2 + H(+)</text>
        <dbReference type="Rhea" id="RHEA:12765"/>
        <dbReference type="Rhea" id="RHEA-COMP:10000"/>
        <dbReference type="Rhea" id="RHEA-COMP:10001"/>
        <dbReference type="ChEBI" id="CHEBI:15361"/>
        <dbReference type="ChEBI" id="CHEBI:15378"/>
        <dbReference type="ChEBI" id="CHEBI:16526"/>
        <dbReference type="ChEBI" id="CHEBI:33737"/>
        <dbReference type="ChEBI" id="CHEBI:33738"/>
        <dbReference type="ChEBI" id="CHEBI:57287"/>
        <dbReference type="ChEBI" id="CHEBI:57288"/>
        <dbReference type="EC" id="1.2.7.1"/>
    </reaction>
</comment>
<dbReference type="InterPro" id="IPR051626">
    <property type="entry name" value="Oxidoreductase_gamma_subunit"/>
</dbReference>
<dbReference type="PANTHER" id="PTHR43366:SF1">
    <property type="entry name" value="PYRUVATE SYNTHASE SUBUNIT PORC"/>
    <property type="match status" value="1"/>
</dbReference>
<dbReference type="GO" id="GO:0019164">
    <property type="term" value="F:pyruvate synthase activity"/>
    <property type="evidence" value="ECO:0007669"/>
    <property type="project" value="UniProtKB-EC"/>
</dbReference>
<feature type="domain" description="Pyruvate/ketoisovalerate oxidoreductase catalytic" evidence="4">
    <location>
        <begin position="10"/>
        <end position="168"/>
    </location>
</feature>
<keyword evidence="2" id="KW-0560">Oxidoreductase</keyword>
<dbReference type="EC" id="1.2.7.1" evidence="1"/>
<dbReference type="InterPro" id="IPR019752">
    <property type="entry name" value="Pyrv/ketoisovalerate_OxRed_cat"/>
</dbReference>
<dbReference type="EMBL" id="CP000561">
    <property type="protein sequence ID" value="ABO08091.1"/>
    <property type="molecule type" value="Genomic_DNA"/>
</dbReference>
<dbReference type="Pfam" id="PF01558">
    <property type="entry name" value="POR"/>
    <property type="match status" value="1"/>
</dbReference>
<dbReference type="HOGENOM" id="CLU_087284_2_0_2"/>
<evidence type="ECO:0000256" key="2">
    <source>
        <dbReference type="ARBA" id="ARBA00023002"/>
    </source>
</evidence>
<evidence type="ECO:0000313" key="6">
    <source>
        <dbReference type="Proteomes" id="UP000001431"/>
    </source>
</evidence>
<dbReference type="AlphaFoldDB" id="A3MTX4"/>
<dbReference type="NCBIfam" id="TIGR02175">
    <property type="entry name" value="PorC_KorC"/>
    <property type="match status" value="1"/>
</dbReference>
<gene>
    <name evidence="5" type="ordered locus">Pcal_0665</name>
</gene>
<sequence>MLEMRFHGRGGQGMVTAAQVLATAAILEGKYAQAFPEFGPERRGAPVKAYLRIADTPIYVREPILRPDVVVVADQSLFKAENPLEGAKETTVLVVNGVYKAPVKTYYVDATSLAMKILGRPIVNTALIGAVVKATGVVLLGSVAKALAKFFSGKLYDLNLKLVEAAYQETREVP</sequence>
<dbReference type="SUPFAM" id="SSF53323">
    <property type="entry name" value="Pyruvate-ferredoxin oxidoreductase, PFOR, domain III"/>
    <property type="match status" value="1"/>
</dbReference>
<dbReference type="Gene3D" id="3.40.920.10">
    <property type="entry name" value="Pyruvate-ferredoxin oxidoreductase, PFOR, domain III"/>
    <property type="match status" value="1"/>
</dbReference>
<dbReference type="Proteomes" id="UP000001431">
    <property type="component" value="Chromosome"/>
</dbReference>